<protein>
    <submittedName>
        <fullName evidence="1">Unnamed protein product</fullName>
    </submittedName>
</protein>
<keyword evidence="2" id="KW-1185">Reference proteome</keyword>
<accession>A0ACB5U7Q1</accession>
<comment type="caution">
    <text evidence="1">The sequence shown here is derived from an EMBL/GenBank/DDBJ whole genome shotgun (WGS) entry which is preliminary data.</text>
</comment>
<proteinExistence type="predicted"/>
<evidence type="ECO:0000313" key="2">
    <source>
        <dbReference type="Proteomes" id="UP001165064"/>
    </source>
</evidence>
<dbReference type="Proteomes" id="UP001165064">
    <property type="component" value="Unassembled WGS sequence"/>
</dbReference>
<gene>
    <name evidence="1" type="ORF">Amon02_001201300</name>
</gene>
<organism evidence="1 2">
    <name type="scientific">Ambrosiozyma monospora</name>
    <name type="common">Yeast</name>
    <name type="synonym">Endomycopsis monosporus</name>
    <dbReference type="NCBI Taxonomy" id="43982"/>
    <lineage>
        <taxon>Eukaryota</taxon>
        <taxon>Fungi</taxon>
        <taxon>Dikarya</taxon>
        <taxon>Ascomycota</taxon>
        <taxon>Saccharomycotina</taxon>
        <taxon>Pichiomycetes</taxon>
        <taxon>Pichiales</taxon>
        <taxon>Pichiaceae</taxon>
        <taxon>Ambrosiozyma</taxon>
    </lineage>
</organism>
<evidence type="ECO:0000313" key="1">
    <source>
        <dbReference type="EMBL" id="GMF04112.1"/>
    </source>
</evidence>
<dbReference type="EMBL" id="BSXS01013493">
    <property type="protein sequence ID" value="GMF04112.1"/>
    <property type="molecule type" value="Genomic_DNA"/>
</dbReference>
<name>A0ACB5U7Q1_AMBMO</name>
<sequence length="159" mass="18003">MIIERFKKGEIWCLICTDVLARGIDFKGINLVINYDVPLSAQAYVHRIGRTGRGGRTGSAVTFYTKEDVNLIKSVVNVMKQSGSTDGLAQWMTSDLSKLSKNEKKNLKRKPIERKQISTVPGVIRKKRKMRKEMIVASKKRTIEEKTGKKESSQIETSE</sequence>
<reference evidence="1" key="1">
    <citation type="submission" date="2023-04" db="EMBL/GenBank/DDBJ databases">
        <title>Ambrosiozyma monospora NBRC 10751.</title>
        <authorList>
            <person name="Ichikawa N."/>
            <person name="Sato H."/>
            <person name="Tonouchi N."/>
        </authorList>
    </citation>
    <scope>NUCLEOTIDE SEQUENCE</scope>
    <source>
        <strain evidence="1">NBRC 10751</strain>
    </source>
</reference>